<accession>A0A3E1K5V8</accession>
<dbReference type="InterPro" id="IPR043519">
    <property type="entry name" value="NT_sf"/>
</dbReference>
<dbReference type="EMBL" id="QUZK01000047">
    <property type="protein sequence ID" value="RFF29395.1"/>
    <property type="molecule type" value="Genomic_DNA"/>
</dbReference>
<dbReference type="InterPro" id="IPR011991">
    <property type="entry name" value="ArsR-like_HTH"/>
</dbReference>
<dbReference type="Proteomes" id="UP000260351">
    <property type="component" value="Unassembled WGS sequence"/>
</dbReference>
<dbReference type="InterPro" id="IPR041633">
    <property type="entry name" value="Polbeta"/>
</dbReference>
<protein>
    <submittedName>
        <fullName evidence="2">Transcriptional regulator</fullName>
    </submittedName>
</protein>
<reference evidence="2 3" key="1">
    <citation type="submission" date="2018-08" db="EMBL/GenBank/DDBJ databases">
        <title>Wenzhouxiangella salilacus sp. nov., a novel bacterium isolated from a saline lake in Xinjiang Province, China.</title>
        <authorList>
            <person name="Han S."/>
        </authorList>
    </citation>
    <scope>NUCLEOTIDE SEQUENCE [LARGE SCALE GENOMIC DNA]</scope>
    <source>
        <strain evidence="2 3">XDB06</strain>
    </source>
</reference>
<dbReference type="Pfam" id="PF18765">
    <property type="entry name" value="Polbeta"/>
    <property type="match status" value="1"/>
</dbReference>
<name>A0A3E1K5V8_9GAMM</name>
<dbReference type="Gene3D" id="1.10.10.10">
    <property type="entry name" value="Winged helix-like DNA-binding domain superfamily/Winged helix DNA-binding domain"/>
    <property type="match status" value="1"/>
</dbReference>
<dbReference type="InterPro" id="IPR036390">
    <property type="entry name" value="WH_DNA-bd_sf"/>
</dbReference>
<keyword evidence="3" id="KW-1185">Reference proteome</keyword>
<dbReference type="SUPFAM" id="SSF81301">
    <property type="entry name" value="Nucleotidyltransferase"/>
    <property type="match status" value="1"/>
</dbReference>
<dbReference type="CDD" id="cd00090">
    <property type="entry name" value="HTH_ARSR"/>
    <property type="match status" value="1"/>
</dbReference>
<dbReference type="AlphaFoldDB" id="A0A3E1K5V8"/>
<comment type="caution">
    <text evidence="2">The sequence shown here is derived from an EMBL/GenBank/DDBJ whole genome shotgun (WGS) entry which is preliminary data.</text>
</comment>
<proteinExistence type="predicted"/>
<dbReference type="SUPFAM" id="SSF46785">
    <property type="entry name" value="Winged helix' DNA-binding domain"/>
    <property type="match status" value="1"/>
</dbReference>
<evidence type="ECO:0000313" key="2">
    <source>
        <dbReference type="EMBL" id="RFF29395.1"/>
    </source>
</evidence>
<evidence type="ECO:0000313" key="3">
    <source>
        <dbReference type="Proteomes" id="UP000260351"/>
    </source>
</evidence>
<dbReference type="GO" id="GO:0006355">
    <property type="term" value="P:regulation of DNA-templated transcription"/>
    <property type="evidence" value="ECO:0007669"/>
    <property type="project" value="UniProtKB-ARBA"/>
</dbReference>
<evidence type="ECO:0000259" key="1">
    <source>
        <dbReference type="Pfam" id="PF18765"/>
    </source>
</evidence>
<organism evidence="2 3">
    <name type="scientific">Wenzhouxiangella sediminis</name>
    <dbReference type="NCBI Taxonomy" id="1792836"/>
    <lineage>
        <taxon>Bacteria</taxon>
        <taxon>Pseudomonadati</taxon>
        <taxon>Pseudomonadota</taxon>
        <taxon>Gammaproteobacteria</taxon>
        <taxon>Chromatiales</taxon>
        <taxon>Wenzhouxiangellaceae</taxon>
        <taxon>Wenzhouxiangella</taxon>
    </lineage>
</organism>
<dbReference type="InterPro" id="IPR036388">
    <property type="entry name" value="WH-like_DNA-bd_sf"/>
</dbReference>
<dbReference type="OrthoDB" id="8223306at2"/>
<sequence>MGVIKDSGEAEYAVSGSGIADALFNRVQQRVLGILFGNPGRSFYSNELVGMAESGTGAVFRELRRLAEAGIVTVEKIGRQKHYQANPECPVFEELRGLVLKTVGLGDVLRAALAPLSNRVSLAFVYGSVAKGSDTADSDIDLLVVSEDLSYAQLYEALEEATVQLGRMVNPTVYTHAELNQRRQETNAFITRILEQPKLWILGNPNEFQA</sequence>
<gene>
    <name evidence="2" type="ORF">DZC52_13195</name>
</gene>
<dbReference type="CDD" id="cd05403">
    <property type="entry name" value="NT_KNTase_like"/>
    <property type="match status" value="1"/>
</dbReference>
<feature type="domain" description="Polymerase beta nucleotidyltransferase" evidence="1">
    <location>
        <begin position="118"/>
        <end position="161"/>
    </location>
</feature>
<dbReference type="Gene3D" id="3.30.460.10">
    <property type="entry name" value="Beta Polymerase, domain 2"/>
    <property type="match status" value="1"/>
</dbReference>